<dbReference type="SUPFAM" id="SSF56801">
    <property type="entry name" value="Acetyl-CoA synthetase-like"/>
    <property type="match status" value="1"/>
</dbReference>
<dbReference type="InterPro" id="IPR000873">
    <property type="entry name" value="AMP-dep_synth/lig_dom"/>
</dbReference>
<feature type="compositionally biased region" description="Basic and acidic residues" evidence="1">
    <location>
        <begin position="709"/>
        <end position="723"/>
    </location>
</feature>
<feature type="region of interest" description="Disordered" evidence="1">
    <location>
        <begin position="614"/>
        <end position="899"/>
    </location>
</feature>
<dbReference type="AlphaFoldDB" id="E9EQR7"/>
<gene>
    <name evidence="4" type="ORF">MAA_02419</name>
</gene>
<feature type="compositionally biased region" description="Basic and acidic residues" evidence="1">
    <location>
        <begin position="625"/>
        <end position="668"/>
    </location>
</feature>
<feature type="compositionally biased region" description="Acidic residues" evidence="1">
    <location>
        <begin position="739"/>
        <end position="750"/>
    </location>
</feature>
<dbReference type="CDD" id="cd22265">
    <property type="entry name" value="UDM1_RNF168"/>
    <property type="match status" value="1"/>
</dbReference>
<evidence type="ECO:0000259" key="3">
    <source>
        <dbReference type="Pfam" id="PF13193"/>
    </source>
</evidence>
<dbReference type="InterPro" id="IPR042099">
    <property type="entry name" value="ANL_N_sf"/>
</dbReference>
<dbReference type="KEGG" id="maj:MAA_02419"/>
<dbReference type="InterPro" id="IPR045851">
    <property type="entry name" value="AMP-bd_C_sf"/>
</dbReference>
<feature type="domain" description="AMP-binding enzyme C-terminal" evidence="3">
    <location>
        <begin position="431"/>
        <end position="507"/>
    </location>
</feature>
<feature type="compositionally biased region" description="Polar residues" evidence="1">
    <location>
        <begin position="754"/>
        <end position="763"/>
    </location>
</feature>
<name>E9EQR7_METRA</name>
<dbReference type="Gene3D" id="3.40.50.12780">
    <property type="entry name" value="N-terminal domain of ligase-like"/>
    <property type="match status" value="1"/>
</dbReference>
<dbReference type="RefSeq" id="XP_007818608.1">
    <property type="nucleotide sequence ID" value="XM_007820417.1"/>
</dbReference>
<organism evidence="4 5">
    <name type="scientific">Metarhizium robertsii (strain ARSEF 23 / ATCC MYA-3075)</name>
    <name type="common">Metarhizium anisopliae (strain ARSEF 23)</name>
    <dbReference type="NCBI Taxonomy" id="655844"/>
    <lineage>
        <taxon>Eukaryota</taxon>
        <taxon>Fungi</taxon>
        <taxon>Dikarya</taxon>
        <taxon>Ascomycota</taxon>
        <taxon>Pezizomycotina</taxon>
        <taxon>Sordariomycetes</taxon>
        <taxon>Hypocreomycetidae</taxon>
        <taxon>Hypocreales</taxon>
        <taxon>Clavicipitaceae</taxon>
        <taxon>Metarhizium</taxon>
    </lineage>
</organism>
<protein>
    <submittedName>
        <fullName evidence="4">AMP-dependent synthetase/ligase</fullName>
    </submittedName>
</protein>
<dbReference type="Pfam" id="PF13193">
    <property type="entry name" value="AMP-binding_C"/>
    <property type="match status" value="1"/>
</dbReference>
<dbReference type="InterPro" id="IPR025110">
    <property type="entry name" value="AMP-bd_C"/>
</dbReference>
<feature type="compositionally biased region" description="Acidic residues" evidence="1">
    <location>
        <begin position="861"/>
        <end position="875"/>
    </location>
</feature>
<accession>E9EQR7</accession>
<evidence type="ECO:0000259" key="2">
    <source>
        <dbReference type="Pfam" id="PF00501"/>
    </source>
</evidence>
<proteinExistence type="predicted"/>
<dbReference type="Proteomes" id="UP000002498">
    <property type="component" value="Unassembled WGS sequence"/>
</dbReference>
<dbReference type="HOGENOM" id="CLU_299972_0_0_1"/>
<keyword evidence="5" id="KW-1185">Reference proteome</keyword>
<dbReference type="GeneID" id="19256705"/>
<reference evidence="4 5" key="1">
    <citation type="journal article" date="2011" name="PLoS Genet.">
        <title>Genome sequencing and comparative transcriptomics of the model entomopathogenic fungi Metarhizium anisopliae and M. acridum.</title>
        <authorList>
            <person name="Gao Q."/>
            <person name="Jin K."/>
            <person name="Ying S.H."/>
            <person name="Zhang Y."/>
            <person name="Xiao G."/>
            <person name="Shang Y."/>
            <person name="Duan Z."/>
            <person name="Hu X."/>
            <person name="Xie X.Q."/>
            <person name="Zhou G."/>
            <person name="Peng G."/>
            <person name="Luo Z."/>
            <person name="Huang W."/>
            <person name="Wang B."/>
            <person name="Fang W."/>
            <person name="Wang S."/>
            <person name="Zhong Y."/>
            <person name="Ma L.J."/>
            <person name="St Leger R.J."/>
            <person name="Zhao G.P."/>
            <person name="Pei Y."/>
            <person name="Feng M.G."/>
            <person name="Xia Y."/>
            <person name="Wang C."/>
        </authorList>
    </citation>
    <scope>NUCLEOTIDE SEQUENCE [LARGE SCALE GENOMIC DNA]</scope>
    <source>
        <strain evidence="5">ARSEF 23 / ATCC MYA-3075</strain>
    </source>
</reference>
<dbReference type="OrthoDB" id="288590at2759"/>
<evidence type="ECO:0000256" key="1">
    <source>
        <dbReference type="SAM" id="MobiDB-lite"/>
    </source>
</evidence>
<dbReference type="GO" id="GO:0016405">
    <property type="term" value="F:CoA-ligase activity"/>
    <property type="evidence" value="ECO:0007669"/>
    <property type="project" value="TreeGrafter"/>
</dbReference>
<reference evidence="4 5" key="2">
    <citation type="journal article" date="2014" name="Proc. Natl. Acad. Sci. U.S.A.">
        <title>Trajectory and genomic determinants of fungal-pathogen speciation and host adaptation.</title>
        <authorList>
            <person name="Hu X."/>
            <person name="Xiao G."/>
            <person name="Zheng P."/>
            <person name="Shang Y."/>
            <person name="Su Y."/>
            <person name="Zhang X."/>
            <person name="Liu X."/>
            <person name="Zhan S."/>
            <person name="St Leger R.J."/>
            <person name="Wang C."/>
        </authorList>
    </citation>
    <scope>GENOME REANNOTATION</scope>
    <source>
        <strain evidence="5">ARSEF 23 / ATCC MYA-3075</strain>
    </source>
</reference>
<sequence length="999" mass="108996">MDYITRMLSNPPQDVHCSIMVDADRPGRTLSWQEYSVSVKRVAVGLREAGVADRDGVGLLSPNDIYFHVLGDGAIAAGAVFVPIPGFVKEADLANCITSGDVKWLFASPELIELALATAETLAMDTSRILVFDPPGLDPYNGPKLSLSKLMEADETVWRNPYNGQDPRTLAAIRLFTSGTTGKNKAAEISHATQVARLDSGHAVLPLGSKVLQITGIYHLSGQTVCNRACAGMLTAYVSRVDNDPATILDKMQVYGIDAVLFPTVLIKKLTAAILDGVRPRDTLQSLRYVTFGGSFCGTPVLEALKDLLPREAHLRPVYGSTESWFASIAQDWTPGYVGSPMEDVQVKVIDPETLEPLVPGIEGEICVRSAYVFDGYCKNPEASKSAFLPGESWFRTGDKGSLDVRNGQIALTGRYKEIFKVNSVQISPSEVAEQLMLHPGIADAVVCSTPARDDDDAVECMAYVVRSKDLTAQEVVDYIATKLNRHKSPTGAVVFCEHITRGAAGKPVRDHLVAQTPLPGSASPLLIALGVVAPLPVRLYIRAAAGPTSVSNFTSFDIHAQHAINGTSTRLTSPATTCAMPMQRTFTIIPNAPAPQPAQHVRPMTTKQVRKAYKASTKTPPMSRAERLKQERAEQERIRKEFEREKAAAKAKITREKKREKELAEREHKKKLGMPLVDVRPSQSTIARFVRGNGSGKKRDSGGGTLEEAGKGGDDVEDKETGQEQAHSLNHDRPELDLIPEEDDSELAEILDTITNSTSKGTAQKGANMEEDAQPPENHALEQDNPPTTPPPHKQPSRRPKDPPRPLGEMKPPPRPYQAKPQRPVHSPPPVVQQPPMSTQAILGNLDDFFPSSSQQALELQDESLDAMPDDWLSDMESPAPQQQDQAPPPPKRFFTPSGSDEIVSLAIQRSKRTAAVEQLKDQEIAQAHHTKETASCKRPGYSKINTALPLERVDSITKQSPSFEEDKENICICGMSGSQETEYGGDWMDDLALDFII</sequence>
<comment type="caution">
    <text evidence="4">The sequence shown here is derived from an EMBL/GenBank/DDBJ whole genome shotgun (WGS) entry which is preliminary data.</text>
</comment>
<feature type="domain" description="AMP-dependent synthetase/ligase" evidence="2">
    <location>
        <begin position="22"/>
        <end position="377"/>
    </location>
</feature>
<evidence type="ECO:0000313" key="5">
    <source>
        <dbReference type="Proteomes" id="UP000002498"/>
    </source>
</evidence>
<dbReference type="PANTHER" id="PTHR24096">
    <property type="entry name" value="LONG-CHAIN-FATTY-ACID--COA LIGASE"/>
    <property type="match status" value="1"/>
</dbReference>
<dbReference type="Gene3D" id="3.30.300.30">
    <property type="match status" value="1"/>
</dbReference>
<evidence type="ECO:0000313" key="4">
    <source>
        <dbReference type="EMBL" id="EFZ02837.1"/>
    </source>
</evidence>
<dbReference type="Pfam" id="PF00501">
    <property type="entry name" value="AMP-binding"/>
    <property type="match status" value="1"/>
</dbReference>
<dbReference type="EMBL" id="ADNJ02000001">
    <property type="protein sequence ID" value="EFZ02837.1"/>
    <property type="molecule type" value="Genomic_DNA"/>
</dbReference>